<dbReference type="InterPro" id="IPR044865">
    <property type="entry name" value="MRH_dom"/>
</dbReference>
<organism evidence="4 5">
    <name type="scientific">Cryptolaemus montrouzieri</name>
    <dbReference type="NCBI Taxonomy" id="559131"/>
    <lineage>
        <taxon>Eukaryota</taxon>
        <taxon>Metazoa</taxon>
        <taxon>Ecdysozoa</taxon>
        <taxon>Arthropoda</taxon>
        <taxon>Hexapoda</taxon>
        <taxon>Insecta</taxon>
        <taxon>Pterygota</taxon>
        <taxon>Neoptera</taxon>
        <taxon>Endopterygota</taxon>
        <taxon>Coleoptera</taxon>
        <taxon>Polyphaga</taxon>
        <taxon>Cucujiformia</taxon>
        <taxon>Coccinelloidea</taxon>
        <taxon>Coccinellidae</taxon>
        <taxon>Scymninae</taxon>
        <taxon>Scymnini</taxon>
        <taxon>Cryptolaemus</taxon>
    </lineage>
</organism>
<dbReference type="PROSITE" id="PS51914">
    <property type="entry name" value="MRH"/>
    <property type="match status" value="2"/>
</dbReference>
<protein>
    <recommendedName>
        <fullName evidence="3">MRH domain-containing protein</fullName>
    </recommendedName>
</protein>
<dbReference type="AlphaFoldDB" id="A0ABD2N0N5"/>
<dbReference type="EMBL" id="JABFTP020000042">
    <property type="protein sequence ID" value="KAL3272258.1"/>
    <property type="molecule type" value="Genomic_DNA"/>
</dbReference>
<dbReference type="InterPro" id="IPR009011">
    <property type="entry name" value="Man6P_isomerase_rcpt-bd_dom_sf"/>
</dbReference>
<feature type="domain" description="MRH" evidence="3">
    <location>
        <begin position="1"/>
        <end position="85"/>
    </location>
</feature>
<evidence type="ECO:0000256" key="1">
    <source>
        <dbReference type="ARBA" id="ARBA00022729"/>
    </source>
</evidence>
<evidence type="ECO:0000313" key="4">
    <source>
        <dbReference type="EMBL" id="KAL3272258.1"/>
    </source>
</evidence>
<comment type="caution">
    <text evidence="4">The sequence shown here is derived from an EMBL/GenBank/DDBJ whole genome shotgun (WGS) entry which is preliminary data.</text>
</comment>
<proteinExistence type="predicted"/>
<dbReference type="SUPFAM" id="SSF50911">
    <property type="entry name" value="Mannose 6-phosphate receptor domain"/>
    <property type="match status" value="2"/>
</dbReference>
<name>A0ABD2N0N5_9CUCU</name>
<keyword evidence="1" id="KW-0732">Signal</keyword>
<evidence type="ECO:0000256" key="2">
    <source>
        <dbReference type="ARBA" id="ARBA00023157"/>
    </source>
</evidence>
<gene>
    <name evidence="4" type="ORF">HHI36_022739</name>
</gene>
<accession>A0ABD2N0N5</accession>
<dbReference type="Gene3D" id="2.70.130.10">
    <property type="entry name" value="Mannose-6-phosphate receptor binding domain"/>
    <property type="match status" value="2"/>
</dbReference>
<reference evidence="4 5" key="1">
    <citation type="journal article" date="2021" name="BMC Biol.">
        <title>Horizontally acquired antibacterial genes associated with adaptive radiation of ladybird beetles.</title>
        <authorList>
            <person name="Li H.S."/>
            <person name="Tang X.F."/>
            <person name="Huang Y.H."/>
            <person name="Xu Z.Y."/>
            <person name="Chen M.L."/>
            <person name="Du X.Y."/>
            <person name="Qiu B.Y."/>
            <person name="Chen P.T."/>
            <person name="Zhang W."/>
            <person name="Slipinski A."/>
            <person name="Escalona H.E."/>
            <person name="Waterhouse R.M."/>
            <person name="Zwick A."/>
            <person name="Pang H."/>
        </authorList>
    </citation>
    <scope>NUCLEOTIDE SEQUENCE [LARGE SCALE GENOMIC DNA]</scope>
    <source>
        <strain evidence="4">SYSU2018</strain>
    </source>
</reference>
<feature type="domain" description="MRH" evidence="3">
    <location>
        <begin position="88"/>
        <end position="208"/>
    </location>
</feature>
<dbReference type="Proteomes" id="UP001516400">
    <property type="component" value="Unassembled WGS sequence"/>
</dbReference>
<keyword evidence="5" id="KW-1185">Reference proteome</keyword>
<evidence type="ECO:0000259" key="3">
    <source>
        <dbReference type="PROSITE" id="PS51914"/>
    </source>
</evidence>
<sequence length="496" mass="55995">MVYKVDKSKPHILDRFISLGKVASPTFEDGRLVINSIFGHNYELGLDYTSKIIFQCSQDEQKPTLLRVNGPSYEFIWRTKSACPKTKFACSIPSGNDTLLVPSRDITIEMNRQNASYSFSLCADNYKLCINDSCINNNFLRQVQQHGGKSHIRLKLNDPTECKNDSVLREINVSLECDPRQQDATVSNLSGSNCQRNLVVRTKIACKNVKTIRTIDENLKITNGSIDKDSYDEAGKNNHSIENNETVLQMDEHHHSDINNKLNKQEDGSKQPTINEDKETIIQSIEGNKNSNASEQNKNVYETVKTTSKESQIAKEKSKENVQNKYKEVEYQKCDSIESENGKFSLKNIEPFSIRSKSSYLINFHGSSPECGGSVCKNGIVILPFVKKCPVVSYEDTYIKLSFSEEGMCPFTGNQKLLTDPHSFLIQILLKCNESSHFGSLLEEDTCKLTLFTKEIVVKNCPMLLLEGMTSSTIPSYFKVVLLGGRQAECDIWYLT</sequence>
<dbReference type="SMART" id="SM01404">
    <property type="entry name" value="CIMR"/>
    <property type="match status" value="1"/>
</dbReference>
<keyword evidence="2" id="KW-1015">Disulfide bond</keyword>
<evidence type="ECO:0000313" key="5">
    <source>
        <dbReference type="Proteomes" id="UP001516400"/>
    </source>
</evidence>